<keyword evidence="1" id="KW-0812">Transmembrane</keyword>
<name>E7GES3_9FIRM</name>
<accession>E7GES3</accession>
<gene>
    <name evidence="2" type="ORF">HMPREF9488_03215</name>
</gene>
<dbReference type="OrthoDB" id="598260at2"/>
<dbReference type="STRING" id="100884.GCA_000269565_03776"/>
<organism evidence="2 3">
    <name type="scientific">Coprobacillus cateniformis</name>
    <dbReference type="NCBI Taxonomy" id="100884"/>
    <lineage>
        <taxon>Bacteria</taxon>
        <taxon>Bacillati</taxon>
        <taxon>Bacillota</taxon>
        <taxon>Erysipelotrichia</taxon>
        <taxon>Erysipelotrichales</taxon>
        <taxon>Coprobacillaceae</taxon>
        <taxon>Coprobacillus</taxon>
    </lineage>
</organism>
<dbReference type="Proteomes" id="UP000003157">
    <property type="component" value="Unassembled WGS sequence"/>
</dbReference>
<sequence length="132" mass="14623">MLIGWLGIITGIIVLIIGVGFGILNIKDGEKRVGTICIVIGILLSISISIGSGYWLYGTESGKRAQKDWISETSGGIERVVTVYDINGQVIQTYEGKFDIETNEQNYILFEDENGERHTIYYTTGTIIVDEK</sequence>
<evidence type="ECO:0000256" key="1">
    <source>
        <dbReference type="SAM" id="Phobius"/>
    </source>
</evidence>
<dbReference type="RefSeq" id="WP_008790297.1">
    <property type="nucleotide sequence ID" value="NZ_AKCB01000004.1"/>
</dbReference>
<feature type="transmembrane region" description="Helical" evidence="1">
    <location>
        <begin position="6"/>
        <end position="26"/>
    </location>
</feature>
<evidence type="ECO:0000313" key="2">
    <source>
        <dbReference type="EMBL" id="EFW03524.1"/>
    </source>
</evidence>
<protein>
    <submittedName>
        <fullName evidence="2">Uncharacterized protein</fullName>
    </submittedName>
</protein>
<dbReference type="EMBL" id="ADKX01000046">
    <property type="protein sequence ID" value="EFW03524.1"/>
    <property type="molecule type" value="Genomic_DNA"/>
</dbReference>
<keyword evidence="1" id="KW-1133">Transmembrane helix</keyword>
<dbReference type="HOGENOM" id="CLU_157808_0_0_9"/>
<dbReference type="eggNOG" id="ENOG503396V">
    <property type="taxonomic scope" value="Bacteria"/>
</dbReference>
<keyword evidence="3" id="KW-1185">Reference proteome</keyword>
<reference evidence="2 3" key="1">
    <citation type="submission" date="2010-12" db="EMBL/GenBank/DDBJ databases">
        <title>The Genome Sequence of Coprobacillus sp. strain 29_1.</title>
        <authorList>
            <consortium name="The Broad Institute Genome Sequencing Platform"/>
            <person name="Earl A."/>
            <person name="Ward D."/>
            <person name="Feldgarden M."/>
            <person name="Gevers D."/>
            <person name="Daigneault M."/>
            <person name="Sibley C.D."/>
            <person name="White A."/>
            <person name="Strauss J."/>
            <person name="Allen-Vercoe E."/>
            <person name="Young S.K."/>
            <person name="Zeng Q."/>
            <person name="Gargeya S."/>
            <person name="Fitzgerald M."/>
            <person name="Haas B."/>
            <person name="Abouelleil A."/>
            <person name="Alvarado L."/>
            <person name="Arachchi H.M."/>
            <person name="Berlin A."/>
            <person name="Brown A."/>
            <person name="Chapman S.B."/>
            <person name="Chen Z."/>
            <person name="Dunbar C."/>
            <person name="Freedman E."/>
            <person name="Gearin G."/>
            <person name="Gellesch M."/>
            <person name="Goldberg J."/>
            <person name="Griggs A."/>
            <person name="Gujja S."/>
            <person name="Heilman E."/>
            <person name="Heiman D."/>
            <person name="Howarth C."/>
            <person name="Larson L."/>
            <person name="Lui A."/>
            <person name="MacDonald P.J.P."/>
            <person name="Mehta T."/>
            <person name="Montmayeur A."/>
            <person name="Murphy C."/>
            <person name="Neiman D."/>
            <person name="Pearson M."/>
            <person name="Priest M."/>
            <person name="Roberts A."/>
            <person name="Saif S."/>
            <person name="Shea T."/>
            <person name="Shenoy N."/>
            <person name="Sisk P."/>
            <person name="Stolte C."/>
            <person name="Sykes S."/>
            <person name="White J."/>
            <person name="Yandava C."/>
            <person name="Nusbaum C."/>
            <person name="Birren B."/>
        </authorList>
    </citation>
    <scope>NUCLEOTIDE SEQUENCE [LARGE SCALE GENOMIC DNA]</scope>
    <source>
        <strain evidence="2 3">29_1</strain>
    </source>
</reference>
<comment type="caution">
    <text evidence="2">The sequence shown here is derived from an EMBL/GenBank/DDBJ whole genome shotgun (WGS) entry which is preliminary data.</text>
</comment>
<feature type="transmembrane region" description="Helical" evidence="1">
    <location>
        <begin position="33"/>
        <end position="57"/>
    </location>
</feature>
<keyword evidence="1" id="KW-0472">Membrane</keyword>
<dbReference type="GeneID" id="78231517"/>
<evidence type="ECO:0000313" key="3">
    <source>
        <dbReference type="Proteomes" id="UP000003157"/>
    </source>
</evidence>
<proteinExistence type="predicted"/>
<dbReference type="AlphaFoldDB" id="E7GES3"/>